<organism evidence="2 3">
    <name type="scientific">Pyrobaculum aerophilum</name>
    <dbReference type="NCBI Taxonomy" id="13773"/>
    <lineage>
        <taxon>Archaea</taxon>
        <taxon>Thermoproteota</taxon>
        <taxon>Thermoprotei</taxon>
        <taxon>Thermoproteales</taxon>
        <taxon>Thermoproteaceae</taxon>
        <taxon>Pyrobaculum</taxon>
    </lineage>
</organism>
<evidence type="ECO:0000313" key="2">
    <source>
        <dbReference type="EMBL" id="RFB00438.1"/>
    </source>
</evidence>
<dbReference type="Proteomes" id="UP000256877">
    <property type="component" value="Unassembled WGS sequence"/>
</dbReference>
<dbReference type="Proteomes" id="UP000257123">
    <property type="component" value="Unassembled WGS sequence"/>
</dbReference>
<accession>A0A371R7D0</accession>
<evidence type="ECO:0000313" key="3">
    <source>
        <dbReference type="Proteomes" id="UP000256877"/>
    </source>
</evidence>
<evidence type="ECO:0000313" key="4">
    <source>
        <dbReference type="Proteomes" id="UP000257123"/>
    </source>
</evidence>
<name>A0A371R7D0_9CREN</name>
<dbReference type="OrthoDB" id="25485at2157"/>
<gene>
    <name evidence="1" type="ORF">CGL51_01335</name>
    <name evidence="2" type="ORF">CGL52_00890</name>
</gene>
<comment type="caution">
    <text evidence="2">The sequence shown here is derived from an EMBL/GenBank/DDBJ whole genome shotgun (WGS) entry which is preliminary data.</text>
</comment>
<dbReference type="EMBL" id="NMUF01000001">
    <property type="protein sequence ID" value="RFB00438.1"/>
    <property type="molecule type" value="Genomic_DNA"/>
</dbReference>
<proteinExistence type="predicted"/>
<dbReference type="RefSeq" id="WP_116420401.1">
    <property type="nucleotide sequence ID" value="NZ_NMUE01000002.1"/>
</dbReference>
<dbReference type="EMBL" id="NMUE01000002">
    <property type="protein sequence ID" value="RFA98338.1"/>
    <property type="molecule type" value="Genomic_DNA"/>
</dbReference>
<sequence>MGVRIRLRASDRELEASALVNTGFETPAPDLAVPVEVAKRLGLWPPRCAKLVSADTGGGEVDMVYLEAAVEIYLEGRRRIANALINPFIDEVLISDYLASELGIVILDPRRGLWRFVDEDIVRNSAEPQRWK</sequence>
<evidence type="ECO:0000313" key="1">
    <source>
        <dbReference type="EMBL" id="RFA98338.1"/>
    </source>
</evidence>
<dbReference type="AlphaFoldDB" id="A0A371R7D0"/>
<protein>
    <submittedName>
        <fullName evidence="2">Uncharacterized protein</fullName>
    </submittedName>
</protein>
<reference evidence="3 4" key="1">
    <citation type="submission" date="2017-07" db="EMBL/GenBank/DDBJ databases">
        <title>Draft genome sequence of aerobic hyperthermophilic archaea, Pyrobaculum aerophilum YKB31 and YKB32.</title>
        <authorList>
            <person name="Mochizuki T."/>
            <person name="Berliner A.J."/>
            <person name="Yoshida-Takashima Y."/>
            <person name="Takaki Y."/>
            <person name="Nunoura T."/>
            <person name="Takai K."/>
        </authorList>
    </citation>
    <scope>NUCLEOTIDE SEQUENCE [LARGE SCALE GENOMIC DNA]</scope>
    <source>
        <strain evidence="1 4">YKB31</strain>
        <strain evidence="2 3">YKB32</strain>
    </source>
</reference>